<keyword evidence="13" id="KW-1185">Reference proteome</keyword>
<proteinExistence type="predicted"/>
<dbReference type="GO" id="GO:0046983">
    <property type="term" value="F:protein dimerization activity"/>
    <property type="evidence" value="ECO:0007669"/>
    <property type="project" value="InterPro"/>
</dbReference>
<evidence type="ECO:0000313" key="12">
    <source>
        <dbReference type="EMBL" id="KAA1421098.1"/>
    </source>
</evidence>
<evidence type="ECO:0000259" key="10">
    <source>
        <dbReference type="Pfam" id="PF02518"/>
    </source>
</evidence>
<keyword evidence="9" id="KW-1133">Transmembrane helix</keyword>
<feature type="transmembrane region" description="Helical" evidence="9">
    <location>
        <begin position="12"/>
        <end position="33"/>
    </location>
</feature>
<keyword evidence="8" id="KW-0902">Two-component regulatory system</keyword>
<keyword evidence="7" id="KW-0067">ATP-binding</keyword>
<feature type="domain" description="Histidine kinase/HSP90-like ATPase" evidence="10">
    <location>
        <begin position="312"/>
        <end position="395"/>
    </location>
</feature>
<evidence type="ECO:0000256" key="4">
    <source>
        <dbReference type="ARBA" id="ARBA00022679"/>
    </source>
</evidence>
<dbReference type="PANTHER" id="PTHR24421">
    <property type="entry name" value="NITRATE/NITRITE SENSOR PROTEIN NARX-RELATED"/>
    <property type="match status" value="1"/>
</dbReference>
<organism evidence="12 13">
    <name type="scientific">Nocardioides humilatus</name>
    <dbReference type="NCBI Taxonomy" id="2607660"/>
    <lineage>
        <taxon>Bacteria</taxon>
        <taxon>Bacillati</taxon>
        <taxon>Actinomycetota</taxon>
        <taxon>Actinomycetes</taxon>
        <taxon>Propionibacteriales</taxon>
        <taxon>Nocardioidaceae</taxon>
        <taxon>Nocardioides</taxon>
    </lineage>
</organism>
<keyword evidence="6" id="KW-0418">Kinase</keyword>
<dbReference type="Pfam" id="PF02518">
    <property type="entry name" value="HATPase_c"/>
    <property type="match status" value="1"/>
</dbReference>
<protein>
    <recommendedName>
        <fullName evidence="2">histidine kinase</fullName>
        <ecNumber evidence="2">2.7.13.3</ecNumber>
    </recommendedName>
</protein>
<dbReference type="EC" id="2.7.13.3" evidence="2"/>
<evidence type="ECO:0000256" key="7">
    <source>
        <dbReference type="ARBA" id="ARBA00022840"/>
    </source>
</evidence>
<evidence type="ECO:0000259" key="11">
    <source>
        <dbReference type="Pfam" id="PF07730"/>
    </source>
</evidence>
<feature type="domain" description="Signal transduction histidine kinase subgroup 3 dimerisation and phosphoacceptor" evidence="11">
    <location>
        <begin position="210"/>
        <end position="269"/>
    </location>
</feature>
<evidence type="ECO:0000256" key="3">
    <source>
        <dbReference type="ARBA" id="ARBA00022553"/>
    </source>
</evidence>
<feature type="transmembrane region" description="Helical" evidence="9">
    <location>
        <begin position="107"/>
        <end position="128"/>
    </location>
</feature>
<evidence type="ECO:0000256" key="5">
    <source>
        <dbReference type="ARBA" id="ARBA00022741"/>
    </source>
</evidence>
<comment type="caution">
    <text evidence="12">The sequence shown here is derived from an EMBL/GenBank/DDBJ whole genome shotgun (WGS) entry which is preliminary data.</text>
</comment>
<keyword evidence="5" id="KW-0547">Nucleotide-binding</keyword>
<dbReference type="InterPro" id="IPR036890">
    <property type="entry name" value="HATPase_C_sf"/>
</dbReference>
<keyword evidence="9" id="KW-0812">Transmembrane</keyword>
<dbReference type="Proteomes" id="UP000325003">
    <property type="component" value="Unassembled WGS sequence"/>
</dbReference>
<feature type="transmembrane region" description="Helical" evidence="9">
    <location>
        <begin position="83"/>
        <end position="100"/>
    </location>
</feature>
<dbReference type="PANTHER" id="PTHR24421:SF10">
    <property type="entry name" value="NITRATE_NITRITE SENSOR PROTEIN NARQ"/>
    <property type="match status" value="1"/>
</dbReference>
<feature type="transmembrane region" description="Helical" evidence="9">
    <location>
        <begin position="158"/>
        <end position="179"/>
    </location>
</feature>
<dbReference type="Pfam" id="PF07730">
    <property type="entry name" value="HisKA_3"/>
    <property type="match status" value="1"/>
</dbReference>
<dbReference type="EMBL" id="VUJV01000001">
    <property type="protein sequence ID" value="KAA1421098.1"/>
    <property type="molecule type" value="Genomic_DNA"/>
</dbReference>
<dbReference type="GO" id="GO:0016020">
    <property type="term" value="C:membrane"/>
    <property type="evidence" value="ECO:0007669"/>
    <property type="project" value="InterPro"/>
</dbReference>
<dbReference type="GO" id="GO:0000155">
    <property type="term" value="F:phosphorelay sensor kinase activity"/>
    <property type="evidence" value="ECO:0007669"/>
    <property type="project" value="InterPro"/>
</dbReference>
<name>A0A5B1LLX9_9ACTN</name>
<keyword evidence="3" id="KW-0597">Phosphoprotein</keyword>
<sequence>MQTPADRWRAPTGVLTGVAVGAAVLGFGVWEVLTAEIRTSMPDRDLVAFVCGFAVAVAAYRARPGIALGLLWALAFLQLWNDVPLLLVELSVAVIAYGCGRYGSIATLVASAASVPAIALLLVLTYGAGLELLDVPSANEAYYSALGADSLRSLLTRVVLFGTALLVVPWLVGVLLRVLRREARTRAEQVETARERDQAAELADVREGQARLARDVHDVVGHSLAVILAQAESAQYLPDDDPARLKQTLATIATSARTSLQDVRQVLGATGDRPPNGGLDDLVEGVRASGHEVIAAEIGEPRPMPPELATVAYRVLQEMLTNAIRHGRRDEPVHVERHWQDELRIEVRNVIDTDTQTAATPGHGLEGMRRRLESVGGRLDVRPRTGSGQPTFTVTAWVPTRAA</sequence>
<evidence type="ECO:0000256" key="6">
    <source>
        <dbReference type="ARBA" id="ARBA00022777"/>
    </source>
</evidence>
<reference evidence="12 13" key="2">
    <citation type="submission" date="2019-09" db="EMBL/GenBank/DDBJ databases">
        <authorList>
            <person name="Jin C."/>
        </authorList>
    </citation>
    <scope>NUCLEOTIDE SEQUENCE [LARGE SCALE GENOMIC DNA]</scope>
    <source>
        <strain evidence="12 13">BN130099</strain>
    </source>
</reference>
<dbReference type="GO" id="GO:0005524">
    <property type="term" value="F:ATP binding"/>
    <property type="evidence" value="ECO:0007669"/>
    <property type="project" value="UniProtKB-KW"/>
</dbReference>
<dbReference type="Gene3D" id="3.30.565.10">
    <property type="entry name" value="Histidine kinase-like ATPase, C-terminal domain"/>
    <property type="match status" value="1"/>
</dbReference>
<evidence type="ECO:0000256" key="2">
    <source>
        <dbReference type="ARBA" id="ARBA00012438"/>
    </source>
</evidence>
<gene>
    <name evidence="12" type="ORF">F0U44_01890</name>
</gene>
<dbReference type="InterPro" id="IPR011712">
    <property type="entry name" value="Sig_transdc_His_kin_sub3_dim/P"/>
</dbReference>
<evidence type="ECO:0000256" key="9">
    <source>
        <dbReference type="SAM" id="Phobius"/>
    </source>
</evidence>
<dbReference type="AlphaFoldDB" id="A0A5B1LLX9"/>
<keyword evidence="4" id="KW-0808">Transferase</keyword>
<evidence type="ECO:0000256" key="8">
    <source>
        <dbReference type="ARBA" id="ARBA00023012"/>
    </source>
</evidence>
<reference evidence="12 13" key="1">
    <citation type="submission" date="2019-09" db="EMBL/GenBank/DDBJ databases">
        <title>Nocardioides panacisoli sp. nov., isolated from the soil of a ginseng field.</title>
        <authorList>
            <person name="Cho C."/>
        </authorList>
    </citation>
    <scope>NUCLEOTIDE SEQUENCE [LARGE SCALE GENOMIC DNA]</scope>
    <source>
        <strain evidence="12 13">BN130099</strain>
    </source>
</reference>
<dbReference type="InterPro" id="IPR003594">
    <property type="entry name" value="HATPase_dom"/>
</dbReference>
<accession>A0A5B1LLX9</accession>
<evidence type="ECO:0000256" key="1">
    <source>
        <dbReference type="ARBA" id="ARBA00000085"/>
    </source>
</evidence>
<dbReference type="InterPro" id="IPR050482">
    <property type="entry name" value="Sensor_HK_TwoCompSys"/>
</dbReference>
<feature type="transmembrane region" description="Helical" evidence="9">
    <location>
        <begin position="45"/>
        <end position="63"/>
    </location>
</feature>
<dbReference type="CDD" id="cd16917">
    <property type="entry name" value="HATPase_UhpB-NarQ-NarX-like"/>
    <property type="match status" value="1"/>
</dbReference>
<keyword evidence="9" id="KW-0472">Membrane</keyword>
<dbReference type="RefSeq" id="WP_149726558.1">
    <property type="nucleotide sequence ID" value="NZ_VUJV01000001.1"/>
</dbReference>
<dbReference type="SUPFAM" id="SSF55874">
    <property type="entry name" value="ATPase domain of HSP90 chaperone/DNA topoisomerase II/histidine kinase"/>
    <property type="match status" value="1"/>
</dbReference>
<evidence type="ECO:0000313" key="13">
    <source>
        <dbReference type="Proteomes" id="UP000325003"/>
    </source>
</evidence>
<dbReference type="Gene3D" id="1.20.5.1930">
    <property type="match status" value="1"/>
</dbReference>
<comment type="catalytic activity">
    <reaction evidence="1">
        <text>ATP + protein L-histidine = ADP + protein N-phospho-L-histidine.</text>
        <dbReference type="EC" id="2.7.13.3"/>
    </reaction>
</comment>